<feature type="region of interest" description="Disordered" evidence="1">
    <location>
        <begin position="647"/>
        <end position="677"/>
    </location>
</feature>
<proteinExistence type="predicted"/>
<feature type="compositionally biased region" description="Polar residues" evidence="1">
    <location>
        <begin position="283"/>
        <end position="314"/>
    </location>
</feature>
<feature type="compositionally biased region" description="Basic and acidic residues" evidence="1">
    <location>
        <begin position="392"/>
        <end position="415"/>
    </location>
</feature>
<feature type="compositionally biased region" description="Polar residues" evidence="1">
    <location>
        <begin position="253"/>
        <end position="263"/>
    </location>
</feature>
<gene>
    <name evidence="2" type="ORF">FCALED_LOCUS10471</name>
</gene>
<accession>A0A9N9DJX8</accession>
<feature type="region of interest" description="Disordered" evidence="1">
    <location>
        <begin position="234"/>
        <end position="333"/>
    </location>
</feature>
<dbReference type="OrthoDB" id="5382203at2759"/>
<organism evidence="2 3">
    <name type="scientific">Funneliformis caledonium</name>
    <dbReference type="NCBI Taxonomy" id="1117310"/>
    <lineage>
        <taxon>Eukaryota</taxon>
        <taxon>Fungi</taxon>
        <taxon>Fungi incertae sedis</taxon>
        <taxon>Mucoromycota</taxon>
        <taxon>Glomeromycotina</taxon>
        <taxon>Glomeromycetes</taxon>
        <taxon>Glomerales</taxon>
        <taxon>Glomeraceae</taxon>
        <taxon>Funneliformis</taxon>
    </lineage>
</organism>
<comment type="caution">
    <text evidence="2">The sequence shown here is derived from an EMBL/GenBank/DDBJ whole genome shotgun (WGS) entry which is preliminary data.</text>
</comment>
<keyword evidence="3" id="KW-1185">Reference proteome</keyword>
<dbReference type="EMBL" id="CAJVPQ010003870">
    <property type="protein sequence ID" value="CAG8639109.1"/>
    <property type="molecule type" value="Genomic_DNA"/>
</dbReference>
<name>A0A9N9DJX8_9GLOM</name>
<reference evidence="2" key="1">
    <citation type="submission" date="2021-06" db="EMBL/GenBank/DDBJ databases">
        <authorList>
            <person name="Kallberg Y."/>
            <person name="Tangrot J."/>
            <person name="Rosling A."/>
        </authorList>
    </citation>
    <scope>NUCLEOTIDE SEQUENCE</scope>
    <source>
        <strain evidence="2">UK204</strain>
    </source>
</reference>
<dbReference type="AlphaFoldDB" id="A0A9N9DJX8"/>
<dbReference type="GO" id="GO:0046982">
    <property type="term" value="F:protein heterodimerization activity"/>
    <property type="evidence" value="ECO:0007669"/>
    <property type="project" value="InterPro"/>
</dbReference>
<dbReference type="Proteomes" id="UP000789570">
    <property type="component" value="Unassembled WGS sequence"/>
</dbReference>
<evidence type="ECO:0000313" key="2">
    <source>
        <dbReference type="EMBL" id="CAG8639109.1"/>
    </source>
</evidence>
<evidence type="ECO:0000313" key="3">
    <source>
        <dbReference type="Proteomes" id="UP000789570"/>
    </source>
</evidence>
<sequence length="918" mass="102264">MLDTLYISQRAANAIIADVAPYRISSEALLAINNLLDEFLYFLVDSARSLDLVKIKLAIGQVLPTSLGKNAVQEAELELKTYVESGNSDHTKEKTIEITPFPLQKVFEQFRLRCQFFSTLGERGADDRDRDTVPDLYSSEGIHIAPSLAIYLTAVLEYVGEYILILVAKASEKQGVEVARAQEVYSALSEDLQIFPLFRRTNLKEQMESDSTQPITSTATNDFIINGSTHVTSSQLSTFTTSDPSTKPPITGHIQSKPGSNNGHMRGGKQVSLDGFDKDVKKSPTSPVKSLSDYGRQSSDYKNMRSSKSMQSLQGQGGDKESDLRSVSSMEDSIEKMRSFETLISNNQTMKVSLTPNRLITIETHKRPPKLAPREPNTSPDDPNGKLKKKDSKADLPKKLGKIIDKLEPVSERPKTPGSPGSNSRHTPLISPSYSSYYSDRINATINKTLSSSLASDDQNQSFTSSPTTSSSYLSPSLHYSKSFDQTQSYYNNAPSKHKSRTDPSDLLDDELYTEGQKVPKRRHQAQDLIDFLSTSPPKETISFNNNSNDSLGNSGKKKEKKLKKLFSRLKKASFIDESTPNLNDQRSSNASINSFYTHRSNSGSTLVNKPARYVKIEIPKIPPKEDNQEQSIFDQVEIQGRHARQVSRASLSGSSRNLQYTPNRSTFSSTGGMTSPTILEKESSNSKLNSDDYKNECLGTTDRSKQFQKSSNILNIQPMNTSVSQSGTNNNILTSPAHKIPSPITPKQKSYNNNVNSQISSQEINKVKPDLSKEQNTHFSAEILSINNENIINENEVRTKSEAVEILKESVKHKEALSYDSFLASIIETEISIQEVQEETTFDTCNEEELEEALIVEWLLGTGLTFKSTMTYIDVMQVYEVREMEESDYEDVDTKFIDGGNKEEQIANKVVQVGHEG</sequence>
<feature type="compositionally biased region" description="Low complexity" evidence="1">
    <location>
        <begin position="543"/>
        <end position="555"/>
    </location>
</feature>
<evidence type="ECO:0000256" key="1">
    <source>
        <dbReference type="SAM" id="MobiDB-lite"/>
    </source>
</evidence>
<feature type="compositionally biased region" description="Low complexity" evidence="1">
    <location>
        <begin position="462"/>
        <end position="475"/>
    </location>
</feature>
<feature type="compositionally biased region" description="Polar residues" evidence="1">
    <location>
        <begin position="234"/>
        <end position="245"/>
    </location>
</feature>
<feature type="compositionally biased region" description="Polar residues" evidence="1">
    <location>
        <begin position="648"/>
        <end position="677"/>
    </location>
</feature>
<dbReference type="Gene3D" id="1.10.20.10">
    <property type="entry name" value="Histone, subunit A"/>
    <property type="match status" value="1"/>
</dbReference>
<protein>
    <submittedName>
        <fullName evidence="2">1416_t:CDS:1</fullName>
    </submittedName>
</protein>
<feature type="region of interest" description="Disordered" evidence="1">
    <location>
        <begin position="355"/>
        <end position="432"/>
    </location>
</feature>
<feature type="region of interest" description="Disordered" evidence="1">
    <location>
        <begin position="537"/>
        <end position="558"/>
    </location>
</feature>
<dbReference type="InterPro" id="IPR009072">
    <property type="entry name" value="Histone-fold"/>
</dbReference>
<feature type="region of interest" description="Disordered" evidence="1">
    <location>
        <begin position="488"/>
        <end position="508"/>
    </location>
</feature>
<feature type="region of interest" description="Disordered" evidence="1">
    <location>
        <begin position="453"/>
        <end position="475"/>
    </location>
</feature>